<dbReference type="EMBL" id="BJCL01000007">
    <property type="protein sequence ID" value="GCL63920.1"/>
    <property type="molecule type" value="Genomic_DNA"/>
</dbReference>
<evidence type="ECO:0000313" key="4">
    <source>
        <dbReference type="Proteomes" id="UP000301751"/>
    </source>
</evidence>
<feature type="domain" description="TfoX N-terminal" evidence="2">
    <location>
        <begin position="17"/>
        <end position="109"/>
    </location>
</feature>
<dbReference type="Proteomes" id="UP000301751">
    <property type="component" value="Unassembled WGS sequence"/>
</dbReference>
<dbReference type="AlphaFoldDB" id="A0A480AST7"/>
<dbReference type="PANTHER" id="PTHR36121">
    <property type="entry name" value="PROTEIN SXY"/>
    <property type="match status" value="1"/>
</dbReference>
<dbReference type="InterPro" id="IPR007076">
    <property type="entry name" value="TfoX_N"/>
</dbReference>
<name>A0A480AST7_9BURK</name>
<dbReference type="OrthoDB" id="8687154at2"/>
<protein>
    <recommendedName>
        <fullName evidence="2">TfoX N-terminal domain-containing protein</fullName>
    </recommendedName>
</protein>
<gene>
    <name evidence="3" type="ORF">AQPW35_30010</name>
</gene>
<dbReference type="RefSeq" id="WP_137733655.1">
    <property type="nucleotide sequence ID" value="NZ_BJCL01000007.1"/>
</dbReference>
<feature type="region of interest" description="Disordered" evidence="1">
    <location>
        <begin position="116"/>
        <end position="150"/>
    </location>
</feature>
<evidence type="ECO:0000256" key="1">
    <source>
        <dbReference type="SAM" id="MobiDB-lite"/>
    </source>
</evidence>
<organism evidence="3 4">
    <name type="scientific">Pseudaquabacterium pictum</name>
    <dbReference type="NCBI Taxonomy" id="2315236"/>
    <lineage>
        <taxon>Bacteria</taxon>
        <taxon>Pseudomonadati</taxon>
        <taxon>Pseudomonadota</taxon>
        <taxon>Betaproteobacteria</taxon>
        <taxon>Burkholderiales</taxon>
        <taxon>Sphaerotilaceae</taxon>
        <taxon>Pseudaquabacterium</taxon>
    </lineage>
</organism>
<accession>A0A480AST7</accession>
<reference evidence="4" key="1">
    <citation type="submission" date="2019-03" db="EMBL/GenBank/DDBJ databases">
        <title>Aquabacterium pictum sp.nov., the first bacteriochlorophyll a-containing freshwater bacterium in the genus Aquabacterium of the class Betaproteobacteria.</title>
        <authorList>
            <person name="Hirose S."/>
            <person name="Tank M."/>
            <person name="Hara E."/>
            <person name="Tamaki H."/>
            <person name="Takaichi S."/>
            <person name="Haruta S."/>
            <person name="Hanada S."/>
        </authorList>
    </citation>
    <scope>NUCLEOTIDE SEQUENCE [LARGE SCALE GENOMIC DNA]</scope>
    <source>
        <strain evidence="4">W35</strain>
    </source>
</reference>
<keyword evidence="4" id="KW-1185">Reference proteome</keyword>
<sequence>MVARSAAPSELQLHALELLSALGPARARRMFGGAGLYIGEHFVALIANDVLYLKADATAQPAFQAAGSQPFTYATRHGQRTVMAYWSAPEAAMESPAQMRPWAALALDSALRAAAAKRPAAPRKAQASVRQTRPAPAGRAPAGKGRKTGT</sequence>
<dbReference type="InterPro" id="IPR047525">
    <property type="entry name" value="TfoX-like"/>
</dbReference>
<dbReference type="Gene3D" id="3.30.1460.30">
    <property type="entry name" value="YgaC/TfoX-N like chaperone"/>
    <property type="match status" value="1"/>
</dbReference>
<feature type="compositionally biased region" description="Low complexity" evidence="1">
    <location>
        <begin position="116"/>
        <end position="143"/>
    </location>
</feature>
<dbReference type="PANTHER" id="PTHR36121:SF1">
    <property type="entry name" value="PROTEIN SXY"/>
    <property type="match status" value="1"/>
</dbReference>
<comment type="caution">
    <text evidence="3">The sequence shown here is derived from an EMBL/GenBank/DDBJ whole genome shotgun (WGS) entry which is preliminary data.</text>
</comment>
<evidence type="ECO:0000313" key="3">
    <source>
        <dbReference type="EMBL" id="GCL63920.1"/>
    </source>
</evidence>
<dbReference type="SUPFAM" id="SSF159894">
    <property type="entry name" value="YgaC/TfoX-N like"/>
    <property type="match status" value="1"/>
</dbReference>
<evidence type="ECO:0000259" key="2">
    <source>
        <dbReference type="Pfam" id="PF04993"/>
    </source>
</evidence>
<proteinExistence type="predicted"/>
<dbReference type="Pfam" id="PF04993">
    <property type="entry name" value="TfoX_N"/>
    <property type="match status" value="1"/>
</dbReference>